<dbReference type="InterPro" id="IPR029058">
    <property type="entry name" value="AB_hydrolase_fold"/>
</dbReference>
<dbReference type="PANTHER" id="PTHR43268">
    <property type="entry name" value="THIOSULFATE SULFURTRANSFERASE/RHODANESE-LIKE DOMAIN-CONTAINING PROTEIN 2"/>
    <property type="match status" value="1"/>
</dbReference>
<gene>
    <name evidence="2" type="ORF">Nepgr_012257</name>
</gene>
<sequence length="101" mass="11414">MICAQRGRMEEMEIDFRFVILCSGFPINLAGYAEGSINFPSLHVFGSVRGKDRQIARESSRDLASLFEDGSRVIIEHDCGHIIPTQSPHIDAIRDFLCRFV</sequence>
<dbReference type="Proteomes" id="UP001279734">
    <property type="component" value="Unassembled WGS sequence"/>
</dbReference>
<comment type="caution">
    <text evidence="2">The sequence shown here is derived from an EMBL/GenBank/DDBJ whole genome shotgun (WGS) entry which is preliminary data.</text>
</comment>
<dbReference type="InterPro" id="IPR020936">
    <property type="entry name" value="TrhO"/>
</dbReference>
<feature type="domain" description="Serine hydrolase" evidence="1">
    <location>
        <begin position="3"/>
        <end position="92"/>
    </location>
</feature>
<dbReference type="PANTHER" id="PTHR43268:SF6">
    <property type="entry name" value="THIOSULFATE SULFURTRANSFERASE_RHODANESE-LIKE DOMAIN-CONTAINING PROTEIN 2"/>
    <property type="match status" value="1"/>
</dbReference>
<name>A0AAD3SGN2_NEPGR</name>
<proteinExistence type="predicted"/>
<accession>A0AAD3SGN2</accession>
<dbReference type="EMBL" id="BSYO01000010">
    <property type="protein sequence ID" value="GMH10416.1"/>
    <property type="molecule type" value="Genomic_DNA"/>
</dbReference>
<protein>
    <recommendedName>
        <fullName evidence="1">Serine hydrolase domain-containing protein</fullName>
    </recommendedName>
</protein>
<evidence type="ECO:0000259" key="1">
    <source>
        <dbReference type="Pfam" id="PF03959"/>
    </source>
</evidence>
<reference evidence="2" key="1">
    <citation type="submission" date="2023-05" db="EMBL/GenBank/DDBJ databases">
        <title>Nepenthes gracilis genome sequencing.</title>
        <authorList>
            <person name="Fukushima K."/>
        </authorList>
    </citation>
    <scope>NUCLEOTIDE SEQUENCE</scope>
    <source>
        <strain evidence="2">SING2019-196</strain>
    </source>
</reference>
<dbReference type="InterPro" id="IPR005645">
    <property type="entry name" value="FSH-like_dom"/>
</dbReference>
<dbReference type="AlphaFoldDB" id="A0AAD3SGN2"/>
<dbReference type="Pfam" id="PF03959">
    <property type="entry name" value="FSH1"/>
    <property type="match status" value="1"/>
</dbReference>
<organism evidence="2 3">
    <name type="scientific">Nepenthes gracilis</name>
    <name type="common">Slender pitcher plant</name>
    <dbReference type="NCBI Taxonomy" id="150966"/>
    <lineage>
        <taxon>Eukaryota</taxon>
        <taxon>Viridiplantae</taxon>
        <taxon>Streptophyta</taxon>
        <taxon>Embryophyta</taxon>
        <taxon>Tracheophyta</taxon>
        <taxon>Spermatophyta</taxon>
        <taxon>Magnoliopsida</taxon>
        <taxon>eudicotyledons</taxon>
        <taxon>Gunneridae</taxon>
        <taxon>Pentapetalae</taxon>
        <taxon>Caryophyllales</taxon>
        <taxon>Nepenthaceae</taxon>
        <taxon>Nepenthes</taxon>
    </lineage>
</organism>
<keyword evidence="3" id="KW-1185">Reference proteome</keyword>
<evidence type="ECO:0000313" key="3">
    <source>
        <dbReference type="Proteomes" id="UP001279734"/>
    </source>
</evidence>
<evidence type="ECO:0000313" key="2">
    <source>
        <dbReference type="EMBL" id="GMH10416.1"/>
    </source>
</evidence>
<dbReference type="Gene3D" id="3.40.50.1820">
    <property type="entry name" value="alpha/beta hydrolase"/>
    <property type="match status" value="1"/>
</dbReference>